<keyword evidence="3" id="KW-1185">Reference proteome</keyword>
<accession>A0A6A5U405</accession>
<feature type="compositionally biased region" description="Polar residues" evidence="1">
    <location>
        <begin position="141"/>
        <end position="157"/>
    </location>
</feature>
<organism evidence="2 3">
    <name type="scientific">Byssothecium circinans</name>
    <dbReference type="NCBI Taxonomy" id="147558"/>
    <lineage>
        <taxon>Eukaryota</taxon>
        <taxon>Fungi</taxon>
        <taxon>Dikarya</taxon>
        <taxon>Ascomycota</taxon>
        <taxon>Pezizomycotina</taxon>
        <taxon>Dothideomycetes</taxon>
        <taxon>Pleosporomycetidae</taxon>
        <taxon>Pleosporales</taxon>
        <taxon>Massarineae</taxon>
        <taxon>Massarinaceae</taxon>
        <taxon>Byssothecium</taxon>
    </lineage>
</organism>
<protein>
    <submittedName>
        <fullName evidence="2">Uncharacterized protein</fullName>
    </submittedName>
</protein>
<dbReference type="EMBL" id="ML976986">
    <property type="protein sequence ID" value="KAF1958689.1"/>
    <property type="molecule type" value="Genomic_DNA"/>
</dbReference>
<name>A0A6A5U405_9PLEO</name>
<dbReference type="AlphaFoldDB" id="A0A6A5U405"/>
<feature type="compositionally biased region" description="Basic and acidic residues" evidence="1">
    <location>
        <begin position="45"/>
        <end position="56"/>
    </location>
</feature>
<evidence type="ECO:0000256" key="1">
    <source>
        <dbReference type="SAM" id="MobiDB-lite"/>
    </source>
</evidence>
<feature type="region of interest" description="Disordered" evidence="1">
    <location>
        <begin position="16"/>
        <end position="157"/>
    </location>
</feature>
<sequence length="292" mass="31218">MPSFAKAPAIDFSAATGFPDLPKGLENWQPSADSVPAPGGVQDPRFSRDAETEAARSARKRQALQQRMKLANQPEKNGFSPSATTPAPVTGLGAWPAPVPRVSGPPRAATAPALAINGNGGAAAPPDAYIPPHMRKPKPTPRTSTQPASAPQTSGLCSETVSWASLDRKSPTSLNTTTTIHSEDENDYFRYIKAGDIMRMEKEIGLVASTELELLSMGAKAFNEKHRILCTVHKGQYVARASQMRRLTRTAGFTLTQLMAMPKDQLDTLVQAFDRCADDENDGVVGRGSHAA</sequence>
<evidence type="ECO:0000313" key="2">
    <source>
        <dbReference type="EMBL" id="KAF1958689.1"/>
    </source>
</evidence>
<evidence type="ECO:0000313" key="3">
    <source>
        <dbReference type="Proteomes" id="UP000800035"/>
    </source>
</evidence>
<reference evidence="2" key="1">
    <citation type="journal article" date="2020" name="Stud. Mycol.">
        <title>101 Dothideomycetes genomes: a test case for predicting lifestyles and emergence of pathogens.</title>
        <authorList>
            <person name="Haridas S."/>
            <person name="Albert R."/>
            <person name="Binder M."/>
            <person name="Bloem J."/>
            <person name="Labutti K."/>
            <person name="Salamov A."/>
            <person name="Andreopoulos B."/>
            <person name="Baker S."/>
            <person name="Barry K."/>
            <person name="Bills G."/>
            <person name="Bluhm B."/>
            <person name="Cannon C."/>
            <person name="Castanera R."/>
            <person name="Culley D."/>
            <person name="Daum C."/>
            <person name="Ezra D."/>
            <person name="Gonzalez J."/>
            <person name="Henrissat B."/>
            <person name="Kuo A."/>
            <person name="Liang C."/>
            <person name="Lipzen A."/>
            <person name="Lutzoni F."/>
            <person name="Magnuson J."/>
            <person name="Mondo S."/>
            <person name="Nolan M."/>
            <person name="Ohm R."/>
            <person name="Pangilinan J."/>
            <person name="Park H.-J."/>
            <person name="Ramirez L."/>
            <person name="Alfaro M."/>
            <person name="Sun H."/>
            <person name="Tritt A."/>
            <person name="Yoshinaga Y."/>
            <person name="Zwiers L.-H."/>
            <person name="Turgeon B."/>
            <person name="Goodwin S."/>
            <person name="Spatafora J."/>
            <person name="Crous P."/>
            <person name="Grigoriev I."/>
        </authorList>
    </citation>
    <scope>NUCLEOTIDE SEQUENCE</scope>
    <source>
        <strain evidence="2">CBS 675.92</strain>
    </source>
</reference>
<dbReference type="Proteomes" id="UP000800035">
    <property type="component" value="Unassembled WGS sequence"/>
</dbReference>
<proteinExistence type="predicted"/>
<feature type="compositionally biased region" description="Low complexity" evidence="1">
    <location>
        <begin position="111"/>
        <end position="127"/>
    </location>
</feature>
<gene>
    <name evidence="2" type="ORF">CC80DRAFT_546013</name>
</gene>